<dbReference type="AlphaFoldDB" id="A0A926UQM0"/>
<accession>A0A926UQM0</accession>
<reference evidence="2" key="2">
    <citation type="submission" date="2020-08" db="EMBL/GenBank/DDBJ databases">
        <authorList>
            <person name="Chen M."/>
            <person name="Teng W."/>
            <person name="Zhao L."/>
            <person name="Hu C."/>
            <person name="Zhou Y."/>
            <person name="Han B."/>
            <person name="Song L."/>
            <person name="Shu W."/>
        </authorList>
    </citation>
    <scope>NUCLEOTIDE SEQUENCE</scope>
    <source>
        <strain evidence="2">FACHB-1277</strain>
    </source>
</reference>
<evidence type="ECO:0000313" key="3">
    <source>
        <dbReference type="Proteomes" id="UP000631421"/>
    </source>
</evidence>
<organism evidence="2 3">
    <name type="scientific">Pseudanabaena cinerea FACHB-1277</name>
    <dbReference type="NCBI Taxonomy" id="2949581"/>
    <lineage>
        <taxon>Bacteria</taxon>
        <taxon>Bacillati</taxon>
        <taxon>Cyanobacteriota</taxon>
        <taxon>Cyanophyceae</taxon>
        <taxon>Pseudanabaenales</taxon>
        <taxon>Pseudanabaenaceae</taxon>
        <taxon>Pseudanabaena</taxon>
        <taxon>Pseudanabaena cinerea</taxon>
    </lineage>
</organism>
<proteinExistence type="predicted"/>
<evidence type="ECO:0000259" key="1">
    <source>
        <dbReference type="Pfam" id="PF10047"/>
    </source>
</evidence>
<dbReference type="InterPro" id="IPR018739">
    <property type="entry name" value="DUF2281"/>
</dbReference>
<evidence type="ECO:0000313" key="2">
    <source>
        <dbReference type="EMBL" id="MBD2149430.1"/>
    </source>
</evidence>
<keyword evidence="3" id="KW-1185">Reference proteome</keyword>
<dbReference type="RefSeq" id="WP_190349796.1">
    <property type="nucleotide sequence ID" value="NZ_JACJPY010000008.1"/>
</dbReference>
<feature type="domain" description="DUF2281" evidence="1">
    <location>
        <begin position="8"/>
        <end position="66"/>
    </location>
</feature>
<comment type="caution">
    <text evidence="2">The sequence shown here is derived from an EMBL/GenBank/DDBJ whole genome shotgun (WGS) entry which is preliminary data.</text>
</comment>
<dbReference type="Pfam" id="PF10047">
    <property type="entry name" value="DUF2281"/>
    <property type="match status" value="1"/>
</dbReference>
<name>A0A926UQM0_9CYAN</name>
<sequence>MLTLETAIQKIQQFPHEQRNKVIEYIEFLEFQAHRQQKKQPETTLEQNQDFFALAGIWEGKDITLDNIRKDAWGEKNNDFV</sequence>
<gene>
    <name evidence="2" type="ORF">H6F44_04715</name>
</gene>
<reference evidence="2" key="1">
    <citation type="journal article" date="2015" name="ISME J.">
        <title>Draft Genome Sequence of Streptomyces incarnatus NRRL8089, which Produces the Nucleoside Antibiotic Sinefungin.</title>
        <authorList>
            <person name="Oshima K."/>
            <person name="Hattori M."/>
            <person name="Shimizu H."/>
            <person name="Fukuda K."/>
            <person name="Nemoto M."/>
            <person name="Inagaki K."/>
            <person name="Tamura T."/>
        </authorList>
    </citation>
    <scope>NUCLEOTIDE SEQUENCE</scope>
    <source>
        <strain evidence="2">FACHB-1277</strain>
    </source>
</reference>
<dbReference type="Proteomes" id="UP000631421">
    <property type="component" value="Unassembled WGS sequence"/>
</dbReference>
<protein>
    <submittedName>
        <fullName evidence="2">DUF2281 domain-containing protein</fullName>
    </submittedName>
</protein>
<dbReference type="EMBL" id="JACJPY010000008">
    <property type="protein sequence ID" value="MBD2149430.1"/>
    <property type="molecule type" value="Genomic_DNA"/>
</dbReference>